<reference evidence="2" key="1">
    <citation type="submission" date="2023-06" db="EMBL/GenBank/DDBJ databases">
        <title>Genome-scale phylogeny and comparative genomics of the fungal order Sordariales.</title>
        <authorList>
            <consortium name="Lawrence Berkeley National Laboratory"/>
            <person name="Hensen N."/>
            <person name="Bonometti L."/>
            <person name="Westerberg I."/>
            <person name="Brannstrom I.O."/>
            <person name="Guillou S."/>
            <person name="Cros-Aarteil S."/>
            <person name="Calhoun S."/>
            <person name="Haridas S."/>
            <person name="Kuo A."/>
            <person name="Mondo S."/>
            <person name="Pangilinan J."/>
            <person name="Riley R."/>
            <person name="Labutti K."/>
            <person name="Andreopoulos B."/>
            <person name="Lipzen A."/>
            <person name="Chen C."/>
            <person name="Yanf M."/>
            <person name="Daum C."/>
            <person name="Ng V."/>
            <person name="Clum A."/>
            <person name="Steindorff A."/>
            <person name="Ohm R."/>
            <person name="Martin F."/>
            <person name="Silar P."/>
            <person name="Natvig D."/>
            <person name="Lalanne C."/>
            <person name="Gautier V."/>
            <person name="Ament-Velasquez S.L."/>
            <person name="Kruys A."/>
            <person name="Hutchinson M.I."/>
            <person name="Powell A.J."/>
            <person name="Barry K."/>
            <person name="Miller A.N."/>
            <person name="Grigoriev I.V."/>
            <person name="Debuchy R."/>
            <person name="Gladieux P."/>
            <person name="Thoren M.H."/>
            <person name="Johannesson H."/>
        </authorList>
    </citation>
    <scope>NUCLEOTIDE SEQUENCE</scope>
    <source>
        <strain evidence="2">8032-3</strain>
    </source>
</reference>
<sequence length="385" mass="41801">MAKSTAAAAVMPPSTRPLNFLVGAIFIVLTAASAWLVRIEPALNDVPVDFQQRVDAARLEDGTPLKTAYTGVPGLDYVLSFLVVAFASGPLRLDDGFKLLQIHFLVNFSSVVFIWNVEACRKRNARRVIRFTMLWALAYQILGGAPIVALYYFVFVRSSGKGDYLASGREVHPCFAKAILPSVVLVYCVPTIAMYLPWANADLTQNLIAFWQAAPPLVNVSMWILSLVLGPSSSSSGRRPTPSTGADLKHLNRIYLAAFAISAAAHVGTAYVCLASADPRLSLGYVFLPSRDRWMASTTSGLHWIFQWDAWFIFASSLASCWVAVWDVQRGLGGSGLAGPVTALVVIGLGAVVVGPGAAMAAVWHWREKKMVLIEQRFRGKPKTG</sequence>
<feature type="transmembrane region" description="Helical" evidence="1">
    <location>
        <begin position="99"/>
        <end position="117"/>
    </location>
</feature>
<keyword evidence="1" id="KW-0812">Transmembrane</keyword>
<accession>A0AAJ0BXV4</accession>
<dbReference type="EMBL" id="MU839017">
    <property type="protein sequence ID" value="KAK1765082.1"/>
    <property type="molecule type" value="Genomic_DNA"/>
</dbReference>
<evidence type="ECO:0000313" key="3">
    <source>
        <dbReference type="Proteomes" id="UP001244011"/>
    </source>
</evidence>
<proteinExistence type="predicted"/>
<keyword evidence="1" id="KW-0472">Membrane</keyword>
<keyword evidence="3" id="KW-1185">Reference proteome</keyword>
<feature type="transmembrane region" description="Helical" evidence="1">
    <location>
        <begin position="20"/>
        <end position="37"/>
    </location>
</feature>
<feature type="transmembrane region" description="Helical" evidence="1">
    <location>
        <begin position="337"/>
        <end position="364"/>
    </location>
</feature>
<protein>
    <submittedName>
        <fullName evidence="2">Uncharacterized protein</fullName>
    </submittedName>
</protein>
<feature type="transmembrane region" description="Helical" evidence="1">
    <location>
        <begin position="301"/>
        <end position="325"/>
    </location>
</feature>
<dbReference type="Proteomes" id="UP001244011">
    <property type="component" value="Unassembled WGS sequence"/>
</dbReference>
<feature type="transmembrane region" description="Helical" evidence="1">
    <location>
        <begin position="208"/>
        <end position="229"/>
    </location>
</feature>
<feature type="transmembrane region" description="Helical" evidence="1">
    <location>
        <begin position="175"/>
        <end position="196"/>
    </location>
</feature>
<feature type="transmembrane region" description="Helical" evidence="1">
    <location>
        <begin position="129"/>
        <end position="155"/>
    </location>
</feature>
<dbReference type="RefSeq" id="XP_060281295.1">
    <property type="nucleotide sequence ID" value="XM_060422446.1"/>
</dbReference>
<dbReference type="AlphaFoldDB" id="A0AAJ0BXV4"/>
<organism evidence="2 3">
    <name type="scientific">Phialemonium atrogriseum</name>
    <dbReference type="NCBI Taxonomy" id="1093897"/>
    <lineage>
        <taxon>Eukaryota</taxon>
        <taxon>Fungi</taxon>
        <taxon>Dikarya</taxon>
        <taxon>Ascomycota</taxon>
        <taxon>Pezizomycotina</taxon>
        <taxon>Sordariomycetes</taxon>
        <taxon>Sordariomycetidae</taxon>
        <taxon>Cephalothecales</taxon>
        <taxon>Cephalothecaceae</taxon>
        <taxon>Phialemonium</taxon>
    </lineage>
</organism>
<evidence type="ECO:0000256" key="1">
    <source>
        <dbReference type="SAM" id="Phobius"/>
    </source>
</evidence>
<feature type="transmembrane region" description="Helical" evidence="1">
    <location>
        <begin position="254"/>
        <end position="274"/>
    </location>
</feature>
<gene>
    <name evidence="2" type="ORF">QBC33DRAFT_181096</name>
</gene>
<name>A0AAJ0BXV4_9PEZI</name>
<evidence type="ECO:0000313" key="2">
    <source>
        <dbReference type="EMBL" id="KAK1765082.1"/>
    </source>
</evidence>
<keyword evidence="1" id="KW-1133">Transmembrane helix</keyword>
<dbReference type="GeneID" id="85305633"/>
<comment type="caution">
    <text evidence="2">The sequence shown here is derived from an EMBL/GenBank/DDBJ whole genome shotgun (WGS) entry which is preliminary data.</text>
</comment>